<dbReference type="EMBL" id="BTSX01000004">
    <property type="protein sequence ID" value="GMS94963.1"/>
    <property type="molecule type" value="Genomic_DNA"/>
</dbReference>
<dbReference type="Proteomes" id="UP001432027">
    <property type="component" value="Unassembled WGS sequence"/>
</dbReference>
<evidence type="ECO:0000313" key="1">
    <source>
        <dbReference type="EMBL" id="GMS94963.1"/>
    </source>
</evidence>
<keyword evidence="2" id="KW-1185">Reference proteome</keyword>
<organism evidence="1 2">
    <name type="scientific">Pristionchus entomophagus</name>
    <dbReference type="NCBI Taxonomy" id="358040"/>
    <lineage>
        <taxon>Eukaryota</taxon>
        <taxon>Metazoa</taxon>
        <taxon>Ecdysozoa</taxon>
        <taxon>Nematoda</taxon>
        <taxon>Chromadorea</taxon>
        <taxon>Rhabditida</taxon>
        <taxon>Rhabditina</taxon>
        <taxon>Diplogasteromorpha</taxon>
        <taxon>Diplogasteroidea</taxon>
        <taxon>Neodiplogasteridae</taxon>
        <taxon>Pristionchus</taxon>
    </lineage>
</organism>
<proteinExistence type="predicted"/>
<feature type="non-terminal residue" evidence="1">
    <location>
        <position position="1"/>
    </location>
</feature>
<comment type="caution">
    <text evidence="1">The sequence shown here is derived from an EMBL/GenBank/DDBJ whole genome shotgun (WGS) entry which is preliminary data.</text>
</comment>
<protein>
    <submittedName>
        <fullName evidence="1">Uncharacterized protein</fullName>
    </submittedName>
</protein>
<dbReference type="AlphaFoldDB" id="A0AAV5TKN9"/>
<gene>
    <name evidence="1" type="ORF">PENTCL1PPCAC_17138</name>
</gene>
<name>A0AAV5TKN9_9BILA</name>
<evidence type="ECO:0000313" key="2">
    <source>
        <dbReference type="Proteomes" id="UP001432027"/>
    </source>
</evidence>
<accession>A0AAV5TKN9</accession>
<feature type="non-terminal residue" evidence="1">
    <location>
        <position position="68"/>
    </location>
</feature>
<reference evidence="1" key="1">
    <citation type="submission" date="2023-10" db="EMBL/GenBank/DDBJ databases">
        <title>Genome assembly of Pristionchus species.</title>
        <authorList>
            <person name="Yoshida K."/>
            <person name="Sommer R.J."/>
        </authorList>
    </citation>
    <scope>NUCLEOTIDE SEQUENCE</scope>
    <source>
        <strain evidence="1">RS0144</strain>
    </source>
</reference>
<sequence length="68" mass="7774">LSCVEEIRATSGELLESFVLVVLLECLHEASWFFTWIHFHRGCLLSDVVNHLLELLPLLAPEVADDRK</sequence>